<gene>
    <name evidence="1" type="ORF">HNP48_003526</name>
</gene>
<dbReference type="AlphaFoldDB" id="A0A7X0UAR2"/>
<reference evidence="1 2" key="1">
    <citation type="submission" date="2020-08" db="EMBL/GenBank/DDBJ databases">
        <title>Functional genomics of gut bacteria from endangered species of beetles.</title>
        <authorList>
            <person name="Carlos-Shanley C."/>
        </authorList>
    </citation>
    <scope>NUCLEOTIDE SEQUENCE [LARGE SCALE GENOMIC DNA]</scope>
    <source>
        <strain evidence="1 2">S00198</strain>
    </source>
</reference>
<dbReference type="Proteomes" id="UP000575083">
    <property type="component" value="Unassembled WGS sequence"/>
</dbReference>
<evidence type="ECO:0000313" key="1">
    <source>
        <dbReference type="EMBL" id="MBB6560850.1"/>
    </source>
</evidence>
<dbReference type="Gene3D" id="3.40.50.150">
    <property type="entry name" value="Vaccinia Virus protein VP39"/>
    <property type="match status" value="1"/>
</dbReference>
<protein>
    <recommendedName>
        <fullName evidence="3">Spermidine synthase</fullName>
    </recommendedName>
</protein>
<evidence type="ECO:0000313" key="2">
    <source>
        <dbReference type="Proteomes" id="UP000575083"/>
    </source>
</evidence>
<proteinExistence type="predicted"/>
<dbReference type="InterPro" id="IPR029063">
    <property type="entry name" value="SAM-dependent_MTases_sf"/>
</dbReference>
<organism evidence="1 2">
    <name type="scientific">Acidovorax soli</name>
    <dbReference type="NCBI Taxonomy" id="592050"/>
    <lineage>
        <taxon>Bacteria</taxon>
        <taxon>Pseudomonadati</taxon>
        <taxon>Pseudomonadota</taxon>
        <taxon>Betaproteobacteria</taxon>
        <taxon>Burkholderiales</taxon>
        <taxon>Comamonadaceae</taxon>
        <taxon>Acidovorax</taxon>
    </lineage>
</organism>
<dbReference type="EMBL" id="JACHLK010000006">
    <property type="protein sequence ID" value="MBB6560850.1"/>
    <property type="molecule type" value="Genomic_DNA"/>
</dbReference>
<keyword evidence="2" id="KW-1185">Reference proteome</keyword>
<sequence length="244" mass="26793">MPQYPEGAVGRWRMQRGRVGLDRGYHSGSCVSADSAVLLRQGVGDRWETWMSLSPFEIESQELACRHAHGSTVVMGLGLGMGWTTANMALQPAVCKVTVVERDAEVLELFDQCQVLAGLPESAASKVDLVQADALEWKPPMGAPAIDFLFADIWLDIAEPRTLADVQRMQSNVQAKQVYFWGQELVLGALARQQAQPSDGLCWTQALEWAVRGTGLPLLQQPAAGHADFVARVLQWRERSAPLP</sequence>
<evidence type="ECO:0008006" key="3">
    <source>
        <dbReference type="Google" id="ProtNLM"/>
    </source>
</evidence>
<dbReference type="SUPFAM" id="SSF53335">
    <property type="entry name" value="S-adenosyl-L-methionine-dependent methyltransferases"/>
    <property type="match status" value="1"/>
</dbReference>
<name>A0A7X0UAR2_9BURK</name>
<comment type="caution">
    <text evidence="1">The sequence shown here is derived from an EMBL/GenBank/DDBJ whole genome shotgun (WGS) entry which is preliminary data.</text>
</comment>
<dbReference type="RefSeq" id="WP_184859274.1">
    <property type="nucleotide sequence ID" value="NZ_JACHLK010000006.1"/>
</dbReference>
<accession>A0A7X0UAR2</accession>